<evidence type="ECO:0000256" key="9">
    <source>
        <dbReference type="ARBA" id="ARBA00022989"/>
    </source>
</evidence>
<evidence type="ECO:0000256" key="6">
    <source>
        <dbReference type="ARBA" id="ARBA00022692"/>
    </source>
</evidence>
<evidence type="ECO:0000256" key="14">
    <source>
        <dbReference type="SAM" id="Phobius"/>
    </source>
</evidence>
<gene>
    <name evidence="15" type="ORF">CO059_00285</name>
</gene>
<evidence type="ECO:0000256" key="8">
    <source>
        <dbReference type="ARBA" id="ARBA00022906"/>
    </source>
</evidence>
<dbReference type="SUPFAM" id="SSF81345">
    <property type="entry name" value="ABC transporter involved in vitamin B12 uptake, BtuC"/>
    <property type="match status" value="1"/>
</dbReference>
<feature type="transmembrane region" description="Helical" evidence="14">
    <location>
        <begin position="82"/>
        <end position="101"/>
    </location>
</feature>
<feature type="transmembrane region" description="Helical" evidence="14">
    <location>
        <begin position="209"/>
        <end position="231"/>
    </location>
</feature>
<evidence type="ECO:0000256" key="5">
    <source>
        <dbReference type="ARBA" id="ARBA00022475"/>
    </source>
</evidence>
<dbReference type="GO" id="GO:0055085">
    <property type="term" value="P:transmembrane transport"/>
    <property type="evidence" value="ECO:0007669"/>
    <property type="project" value="InterPro"/>
</dbReference>
<evidence type="ECO:0000256" key="7">
    <source>
        <dbReference type="ARBA" id="ARBA00022833"/>
    </source>
</evidence>
<feature type="transmembrane region" description="Helical" evidence="14">
    <location>
        <begin position="121"/>
        <end position="140"/>
    </location>
</feature>
<evidence type="ECO:0000256" key="3">
    <source>
        <dbReference type="ARBA" id="ARBA00008034"/>
    </source>
</evidence>
<evidence type="ECO:0000256" key="10">
    <source>
        <dbReference type="ARBA" id="ARBA00023065"/>
    </source>
</evidence>
<dbReference type="InterPro" id="IPR037294">
    <property type="entry name" value="ABC_BtuC-like"/>
</dbReference>
<keyword evidence="4 13" id="KW-0813">Transport</keyword>
<feature type="transmembrane region" description="Helical" evidence="14">
    <location>
        <begin position="166"/>
        <end position="197"/>
    </location>
</feature>
<dbReference type="AlphaFoldDB" id="A0A2M8EKA4"/>
<evidence type="ECO:0000313" key="16">
    <source>
        <dbReference type="Proteomes" id="UP000228781"/>
    </source>
</evidence>
<feature type="transmembrane region" description="Helical" evidence="14">
    <location>
        <begin position="6"/>
        <end position="29"/>
    </location>
</feature>
<protein>
    <recommendedName>
        <fullName evidence="12">High-affinity zinc uptake system membrane protein ZnuB</fullName>
    </recommendedName>
</protein>
<proteinExistence type="inferred from homology"/>
<feature type="transmembrane region" description="Helical" evidence="14">
    <location>
        <begin position="238"/>
        <end position="257"/>
    </location>
</feature>
<evidence type="ECO:0000256" key="11">
    <source>
        <dbReference type="ARBA" id="ARBA00023136"/>
    </source>
</evidence>
<keyword evidence="8" id="KW-0864">Zinc transport</keyword>
<dbReference type="GO" id="GO:0010043">
    <property type="term" value="P:response to zinc ion"/>
    <property type="evidence" value="ECO:0007669"/>
    <property type="project" value="TreeGrafter"/>
</dbReference>
<keyword evidence="6 13" id="KW-0812">Transmembrane</keyword>
<reference evidence="16" key="1">
    <citation type="submission" date="2017-09" db="EMBL/GenBank/DDBJ databases">
        <title>Depth-based differentiation of microbial function through sediment-hosted aquifers and enrichment of novel symbionts in the deep terrestrial subsurface.</title>
        <authorList>
            <person name="Probst A.J."/>
            <person name="Ladd B."/>
            <person name="Jarett J.K."/>
            <person name="Geller-Mcgrath D.E."/>
            <person name="Sieber C.M.K."/>
            <person name="Emerson J.B."/>
            <person name="Anantharaman K."/>
            <person name="Thomas B.C."/>
            <person name="Malmstrom R."/>
            <person name="Stieglmeier M."/>
            <person name="Klingl A."/>
            <person name="Woyke T."/>
            <person name="Ryan C.M."/>
            <person name="Banfield J.F."/>
        </authorList>
    </citation>
    <scope>NUCLEOTIDE SEQUENCE [LARGE SCALE GENOMIC DNA]</scope>
</reference>
<evidence type="ECO:0000256" key="12">
    <source>
        <dbReference type="ARBA" id="ARBA00040080"/>
    </source>
</evidence>
<keyword evidence="7" id="KW-0862">Zinc</keyword>
<evidence type="ECO:0000256" key="1">
    <source>
        <dbReference type="ARBA" id="ARBA00002313"/>
    </source>
</evidence>
<keyword evidence="9 14" id="KW-1133">Transmembrane helix</keyword>
<sequence>MIETSLLFILLVGIFVGGAAGFIGSFMVLKRMALVGDAFTHVALPGMAIALLLHQDPMAGAFIALVIAAIGIWYFEETSRIYPEALVGIFFTTALAIGVLITPEAELLEALFGNIEKITPVEGVLVIALSIVVLLVAYIISKKLMLGVISEELATSIGISKRKIDLIYLLLVATTVTLGIRFVGTLLMGALVIIPAASAKNISGSLGSYYLLSILFGVVSAVAGINLAVLFGVASGPAVVLTSIFLFLTTFVAKKFFRGE</sequence>
<comment type="subcellular location">
    <subcellularLocation>
        <location evidence="2 13">Cell membrane</location>
        <topology evidence="2 13">Multi-pass membrane protein</topology>
    </subcellularLocation>
</comment>
<dbReference type="PANTHER" id="PTHR30477">
    <property type="entry name" value="ABC-TRANSPORTER METAL-BINDING PROTEIN"/>
    <property type="match status" value="1"/>
</dbReference>
<accession>A0A2M8EKA4</accession>
<comment type="function">
    <text evidence="1">Involved in the high-affinity zinc uptake transport system.</text>
</comment>
<dbReference type="Pfam" id="PF00950">
    <property type="entry name" value="ABC-3"/>
    <property type="match status" value="1"/>
</dbReference>
<dbReference type="PANTHER" id="PTHR30477:SF23">
    <property type="entry name" value="HIGH-AFFINITY ZINC UPTAKE SYSTEM MEMBRANE PROTEIN ZNUB"/>
    <property type="match status" value="1"/>
</dbReference>
<evidence type="ECO:0000256" key="4">
    <source>
        <dbReference type="ARBA" id="ARBA00022448"/>
    </source>
</evidence>
<evidence type="ECO:0000256" key="2">
    <source>
        <dbReference type="ARBA" id="ARBA00004651"/>
    </source>
</evidence>
<dbReference type="EMBL" id="PFSK01000006">
    <property type="protein sequence ID" value="PJC23182.1"/>
    <property type="molecule type" value="Genomic_DNA"/>
</dbReference>
<dbReference type="InterPro" id="IPR001626">
    <property type="entry name" value="ABC_TroCD"/>
</dbReference>
<evidence type="ECO:0000256" key="13">
    <source>
        <dbReference type="RuleBase" id="RU003943"/>
    </source>
</evidence>
<keyword evidence="10" id="KW-0406">Ion transport</keyword>
<comment type="similarity">
    <text evidence="3 13">Belongs to the ABC-3 integral membrane protein family.</text>
</comment>
<organism evidence="15 16">
    <name type="scientific">candidate division WWE3 bacterium CG_4_9_14_0_2_um_filter_48_10</name>
    <dbReference type="NCBI Taxonomy" id="1975078"/>
    <lineage>
        <taxon>Bacteria</taxon>
        <taxon>Katanobacteria</taxon>
    </lineage>
</organism>
<dbReference type="Proteomes" id="UP000228781">
    <property type="component" value="Unassembled WGS sequence"/>
</dbReference>
<keyword evidence="11 14" id="KW-0472">Membrane</keyword>
<dbReference type="Gene3D" id="1.10.3470.10">
    <property type="entry name" value="ABC transporter involved in vitamin B12 uptake, BtuC"/>
    <property type="match status" value="1"/>
</dbReference>
<dbReference type="GO" id="GO:0043190">
    <property type="term" value="C:ATP-binding cassette (ABC) transporter complex"/>
    <property type="evidence" value="ECO:0007669"/>
    <property type="project" value="InterPro"/>
</dbReference>
<evidence type="ECO:0000313" key="15">
    <source>
        <dbReference type="EMBL" id="PJC23182.1"/>
    </source>
</evidence>
<dbReference type="GO" id="GO:0006829">
    <property type="term" value="P:zinc ion transport"/>
    <property type="evidence" value="ECO:0007669"/>
    <property type="project" value="UniProtKB-KW"/>
</dbReference>
<comment type="caution">
    <text evidence="15">The sequence shown here is derived from an EMBL/GenBank/DDBJ whole genome shotgun (WGS) entry which is preliminary data.</text>
</comment>
<feature type="transmembrane region" description="Helical" evidence="14">
    <location>
        <begin position="59"/>
        <end position="75"/>
    </location>
</feature>
<name>A0A2M8EKA4_UNCKA</name>
<keyword evidence="5" id="KW-1003">Cell membrane</keyword>